<dbReference type="NCBIfam" id="TIGR01509">
    <property type="entry name" value="HAD-SF-IA-v3"/>
    <property type="match status" value="1"/>
</dbReference>
<evidence type="ECO:0000313" key="1">
    <source>
        <dbReference type="EMBL" id="QKE93514.1"/>
    </source>
</evidence>
<dbReference type="InterPro" id="IPR023198">
    <property type="entry name" value="PGP-like_dom2"/>
</dbReference>
<keyword evidence="2" id="KW-1185">Reference proteome</keyword>
<gene>
    <name evidence="1" type="ORF">HN018_25470</name>
</gene>
<geneLocation type="plasmid" evidence="1 2">
    <name>unnamed2</name>
</geneLocation>
<evidence type="ECO:0000313" key="2">
    <source>
        <dbReference type="Proteomes" id="UP000500767"/>
    </source>
</evidence>
<sequence length="262" mass="27687">MADGQGVIKPVLRRSETGSYPRLSIANSDTSLRAAIFDVDGVLLASPHERAWREALTGFADPIFFTTAIYQKQVAGKPRLAGARAALRALGVADVERQAPLYAARKQERLEQLIQLGPIVAFPDALRLVQAISALGWKMAVASSSMNANSMLQLVRLANDKPLLGLFNANLCGQTFQHGKPDPAIFLAAAAELAIEPIHCLVIEDAPAGIRAAHAGNMTALGIARSNDEATLAVAGADLVVDSLDDVDLAALAAGRCSRRFG</sequence>
<dbReference type="SFLD" id="SFLDG01129">
    <property type="entry name" value="C1.5:_HAD__Beta-PGM__Phosphata"/>
    <property type="match status" value="1"/>
</dbReference>
<dbReference type="CDD" id="cd07505">
    <property type="entry name" value="HAD_BPGM-like"/>
    <property type="match status" value="1"/>
</dbReference>
<dbReference type="InterPro" id="IPR006439">
    <property type="entry name" value="HAD-SF_hydro_IA"/>
</dbReference>
<dbReference type="SFLD" id="SFLDS00003">
    <property type="entry name" value="Haloacid_Dehalogenase"/>
    <property type="match status" value="1"/>
</dbReference>
<dbReference type="AlphaFoldDB" id="A0A6M8HY64"/>
<reference evidence="1 2" key="1">
    <citation type="journal article" date="2014" name="World J. Microbiol. Biotechnol.">
        <title>Biodiversity and physiological characteristics of Antarctic and Arctic lichens-associated bacteria.</title>
        <authorList>
            <person name="Lee Y.M."/>
            <person name="Kim E.H."/>
            <person name="Lee H.K."/>
            <person name="Hong S.G."/>
        </authorList>
    </citation>
    <scope>NUCLEOTIDE SEQUENCE [LARGE SCALE GENOMIC DNA]</scope>
    <source>
        <strain evidence="1 2">PAMC 26569</strain>
        <plasmid evidence="1">unnamed2</plasmid>
    </source>
</reference>
<accession>A0A6M8HY64</accession>
<dbReference type="Pfam" id="PF00702">
    <property type="entry name" value="Hydrolase"/>
    <property type="match status" value="1"/>
</dbReference>
<dbReference type="Gene3D" id="1.10.150.240">
    <property type="entry name" value="Putative phosphatase, domain 2"/>
    <property type="match status" value="1"/>
</dbReference>
<dbReference type="PANTHER" id="PTHR18901:SF38">
    <property type="entry name" value="PSEUDOURIDINE-5'-PHOSPHATASE"/>
    <property type="match status" value="1"/>
</dbReference>
<protein>
    <submittedName>
        <fullName evidence="1">HAD family phosphatase</fullName>
    </submittedName>
</protein>
<dbReference type="RefSeq" id="WP_171834343.1">
    <property type="nucleotide sequence ID" value="NZ_CP053710.1"/>
</dbReference>
<dbReference type="KEGG" id="lck:HN018_25470"/>
<dbReference type="InterPro" id="IPR036412">
    <property type="entry name" value="HAD-like_sf"/>
</dbReference>
<dbReference type="EMBL" id="CP053710">
    <property type="protein sequence ID" value="QKE93514.1"/>
    <property type="molecule type" value="Genomic_DNA"/>
</dbReference>
<dbReference type="InterPro" id="IPR023214">
    <property type="entry name" value="HAD_sf"/>
</dbReference>
<keyword evidence="1" id="KW-0614">Plasmid</keyword>
<dbReference type="SUPFAM" id="SSF56784">
    <property type="entry name" value="HAD-like"/>
    <property type="match status" value="1"/>
</dbReference>
<organism evidence="1 2">
    <name type="scientific">Lichenicola cladoniae</name>
    <dbReference type="NCBI Taxonomy" id="1484109"/>
    <lineage>
        <taxon>Bacteria</taxon>
        <taxon>Pseudomonadati</taxon>
        <taxon>Pseudomonadota</taxon>
        <taxon>Alphaproteobacteria</taxon>
        <taxon>Acetobacterales</taxon>
        <taxon>Acetobacteraceae</taxon>
        <taxon>Lichenicola</taxon>
    </lineage>
</organism>
<name>A0A6M8HY64_9PROT</name>
<dbReference type="Proteomes" id="UP000500767">
    <property type="component" value="Plasmid unnamed2"/>
</dbReference>
<proteinExistence type="predicted"/>
<dbReference type="Gene3D" id="3.40.50.1000">
    <property type="entry name" value="HAD superfamily/HAD-like"/>
    <property type="match status" value="1"/>
</dbReference>
<dbReference type="PANTHER" id="PTHR18901">
    <property type="entry name" value="2-DEOXYGLUCOSE-6-PHOSPHATE PHOSPHATASE 2"/>
    <property type="match status" value="1"/>
</dbReference>